<dbReference type="AlphaFoldDB" id="A0A9C6T1Y5"/>
<evidence type="ECO:0000313" key="2">
    <source>
        <dbReference type="Proteomes" id="UP000515211"/>
    </source>
</evidence>
<organism evidence="2 3">
    <name type="scientific">Arachis duranensis</name>
    <name type="common">Wild peanut</name>
    <dbReference type="NCBI Taxonomy" id="130453"/>
    <lineage>
        <taxon>Eukaryota</taxon>
        <taxon>Viridiplantae</taxon>
        <taxon>Streptophyta</taxon>
        <taxon>Embryophyta</taxon>
        <taxon>Tracheophyta</taxon>
        <taxon>Spermatophyta</taxon>
        <taxon>Magnoliopsida</taxon>
        <taxon>eudicotyledons</taxon>
        <taxon>Gunneridae</taxon>
        <taxon>Pentapetalae</taxon>
        <taxon>rosids</taxon>
        <taxon>fabids</taxon>
        <taxon>Fabales</taxon>
        <taxon>Fabaceae</taxon>
        <taxon>Papilionoideae</taxon>
        <taxon>50 kb inversion clade</taxon>
        <taxon>dalbergioids sensu lato</taxon>
        <taxon>Dalbergieae</taxon>
        <taxon>Pterocarpus clade</taxon>
        <taxon>Arachis</taxon>
    </lineage>
</organism>
<dbReference type="RefSeq" id="XP_052108345.1">
    <property type="nucleotide sequence ID" value="XM_052252385.1"/>
</dbReference>
<gene>
    <name evidence="3" type="primary">LOC127741048</name>
</gene>
<feature type="coiled-coil region" evidence="1">
    <location>
        <begin position="33"/>
        <end position="95"/>
    </location>
</feature>
<keyword evidence="1" id="KW-0175">Coiled coil</keyword>
<evidence type="ECO:0000313" key="3">
    <source>
        <dbReference type="RefSeq" id="XP_052108345.1"/>
    </source>
</evidence>
<dbReference type="Proteomes" id="UP000515211">
    <property type="component" value="Chromosome 8"/>
</dbReference>
<proteinExistence type="predicted"/>
<sequence>MEALGKFVQIVASRLMCVGRTTELIGAEQQEAVNKVADQEKSYNMRIAELEKAAKEKDDAVISVVARSKDLEEEVSRLRDQIRLLQAEVKEHDVAKGQLTSHVHELEENGMEMFSYGFDRAVSQIAVLSPKFDSAQLDMTKIVVGGKLVVDGTVEEHDENAPPS</sequence>
<accession>A0A9C6T1Y5</accession>
<dbReference type="KEGG" id="adu:127741048"/>
<protein>
    <submittedName>
        <fullName evidence="3">Uncharacterized protein LOC127741048</fullName>
    </submittedName>
</protein>
<keyword evidence="2" id="KW-1185">Reference proteome</keyword>
<name>A0A9C6T1Y5_ARADU</name>
<reference evidence="2" key="1">
    <citation type="journal article" date="2016" name="Nat. Genet.">
        <title>The genome sequences of Arachis duranensis and Arachis ipaensis, the diploid ancestors of cultivated peanut.</title>
        <authorList>
            <person name="Bertioli D.J."/>
            <person name="Cannon S.B."/>
            <person name="Froenicke L."/>
            <person name="Huang G."/>
            <person name="Farmer A.D."/>
            <person name="Cannon E.K."/>
            <person name="Liu X."/>
            <person name="Gao D."/>
            <person name="Clevenger J."/>
            <person name="Dash S."/>
            <person name="Ren L."/>
            <person name="Moretzsohn M.C."/>
            <person name="Shirasawa K."/>
            <person name="Huang W."/>
            <person name="Vidigal B."/>
            <person name="Abernathy B."/>
            <person name="Chu Y."/>
            <person name="Niederhuth C.E."/>
            <person name="Umale P."/>
            <person name="Araujo A.C."/>
            <person name="Kozik A."/>
            <person name="Kim K.D."/>
            <person name="Burow M.D."/>
            <person name="Varshney R.K."/>
            <person name="Wang X."/>
            <person name="Zhang X."/>
            <person name="Barkley N."/>
            <person name="Guimaraes P.M."/>
            <person name="Isobe S."/>
            <person name="Guo B."/>
            <person name="Liao B."/>
            <person name="Stalker H.T."/>
            <person name="Schmitz R.J."/>
            <person name="Scheffler B.E."/>
            <person name="Leal-Bertioli S.C."/>
            <person name="Xun X."/>
            <person name="Jackson S.A."/>
            <person name="Michelmore R."/>
            <person name="Ozias-Akins P."/>
        </authorList>
    </citation>
    <scope>NUCLEOTIDE SEQUENCE [LARGE SCALE GENOMIC DNA]</scope>
    <source>
        <strain evidence="2">cv. V14167</strain>
    </source>
</reference>
<reference evidence="3" key="2">
    <citation type="submission" date="2025-08" db="UniProtKB">
        <authorList>
            <consortium name="RefSeq"/>
        </authorList>
    </citation>
    <scope>IDENTIFICATION</scope>
    <source>
        <tissue evidence="3">Whole plant</tissue>
    </source>
</reference>
<dbReference type="GeneID" id="127741048"/>
<evidence type="ECO:0000256" key="1">
    <source>
        <dbReference type="SAM" id="Coils"/>
    </source>
</evidence>